<dbReference type="Pfam" id="PF00581">
    <property type="entry name" value="Rhodanese"/>
    <property type="match status" value="1"/>
</dbReference>
<dbReference type="Gene3D" id="3.40.250.10">
    <property type="entry name" value="Rhodanese-like domain"/>
    <property type="match status" value="1"/>
</dbReference>
<dbReference type="InterPro" id="IPR001763">
    <property type="entry name" value="Rhodanese-like_dom"/>
</dbReference>
<feature type="domain" description="Rhodanese" evidence="1">
    <location>
        <begin position="104"/>
        <end position="202"/>
    </location>
</feature>
<comment type="caution">
    <text evidence="2">The sequence shown here is derived from an EMBL/GenBank/DDBJ whole genome shotgun (WGS) entry which is preliminary data.</text>
</comment>
<dbReference type="Proteomes" id="UP000186922">
    <property type="component" value="Unassembled WGS sequence"/>
</dbReference>
<sequence>MSWTVSRCLQGYLRSASFSPRWVRPCSKEFHADAKLSRKRNAHSPLLFRRAGVIPYSVCSPYLPKLTPTLGYRLAGTAPVSHSSTEMVNPDDIVSYEYVKELAESGKGIIIDVRRPEERDTDGSIPSTVNIPLNDIAEAFAMSPEELSSKYGLNIHDVNDEIIFHCRSGARSQQAMEIARNNGYRSAKNYKGSITEWNAKTKR</sequence>
<accession>A0A1D1VDH7</accession>
<dbReference type="SUPFAM" id="SSF52821">
    <property type="entry name" value="Rhodanese/Cell cycle control phosphatase"/>
    <property type="match status" value="1"/>
</dbReference>
<name>A0A1D1VDH7_RAMVA</name>
<evidence type="ECO:0000313" key="3">
    <source>
        <dbReference type="Proteomes" id="UP000186922"/>
    </source>
</evidence>
<keyword evidence="3" id="KW-1185">Reference proteome</keyword>
<dbReference type="STRING" id="947166.A0A1D1VDH7"/>
<dbReference type="EMBL" id="BDGG01000005">
    <property type="protein sequence ID" value="GAU98950.1"/>
    <property type="molecule type" value="Genomic_DNA"/>
</dbReference>
<proteinExistence type="predicted"/>
<organism evidence="2 3">
    <name type="scientific">Ramazzottius varieornatus</name>
    <name type="common">Water bear</name>
    <name type="synonym">Tardigrade</name>
    <dbReference type="NCBI Taxonomy" id="947166"/>
    <lineage>
        <taxon>Eukaryota</taxon>
        <taxon>Metazoa</taxon>
        <taxon>Ecdysozoa</taxon>
        <taxon>Tardigrada</taxon>
        <taxon>Eutardigrada</taxon>
        <taxon>Parachela</taxon>
        <taxon>Hypsibioidea</taxon>
        <taxon>Ramazzottiidae</taxon>
        <taxon>Ramazzottius</taxon>
    </lineage>
</organism>
<evidence type="ECO:0000259" key="1">
    <source>
        <dbReference type="PROSITE" id="PS50206"/>
    </source>
</evidence>
<dbReference type="PANTHER" id="PTHR44086:SF14">
    <property type="entry name" value="RHODANESE DOMAIN-CONTAINING PROTEIN"/>
    <property type="match status" value="1"/>
</dbReference>
<dbReference type="AlphaFoldDB" id="A0A1D1VDH7"/>
<reference evidence="2 3" key="1">
    <citation type="journal article" date="2016" name="Nat. Commun.">
        <title>Extremotolerant tardigrade genome and improved radiotolerance of human cultured cells by tardigrade-unique protein.</title>
        <authorList>
            <person name="Hashimoto T."/>
            <person name="Horikawa D.D."/>
            <person name="Saito Y."/>
            <person name="Kuwahara H."/>
            <person name="Kozuka-Hata H."/>
            <person name="Shin-I T."/>
            <person name="Minakuchi Y."/>
            <person name="Ohishi K."/>
            <person name="Motoyama A."/>
            <person name="Aizu T."/>
            <person name="Enomoto A."/>
            <person name="Kondo K."/>
            <person name="Tanaka S."/>
            <person name="Hara Y."/>
            <person name="Koshikawa S."/>
            <person name="Sagara H."/>
            <person name="Miura T."/>
            <person name="Yokobori S."/>
            <person name="Miyagawa K."/>
            <person name="Suzuki Y."/>
            <person name="Kubo T."/>
            <person name="Oyama M."/>
            <person name="Kohara Y."/>
            <person name="Fujiyama A."/>
            <person name="Arakawa K."/>
            <person name="Katayama T."/>
            <person name="Toyoda A."/>
            <person name="Kunieda T."/>
        </authorList>
    </citation>
    <scope>NUCLEOTIDE SEQUENCE [LARGE SCALE GENOMIC DNA]</scope>
    <source>
        <strain evidence="2 3">YOKOZUNA-1</strain>
    </source>
</reference>
<protein>
    <recommendedName>
        <fullName evidence="1">Rhodanese domain-containing protein</fullName>
    </recommendedName>
</protein>
<dbReference type="PROSITE" id="PS50206">
    <property type="entry name" value="RHODANESE_3"/>
    <property type="match status" value="1"/>
</dbReference>
<dbReference type="InterPro" id="IPR036873">
    <property type="entry name" value="Rhodanese-like_dom_sf"/>
</dbReference>
<dbReference type="PANTHER" id="PTHR44086">
    <property type="entry name" value="THIOSULFATE SULFURTRANSFERASE RDL2, MITOCHONDRIAL-RELATED"/>
    <property type="match status" value="1"/>
</dbReference>
<dbReference type="OrthoDB" id="566238at2759"/>
<gene>
    <name evidence="2" type="primary">RvY_10020-1</name>
    <name evidence="2" type="synonym">RvY_10020.1</name>
    <name evidence="2" type="ORF">RvY_10020</name>
</gene>
<dbReference type="SMART" id="SM00450">
    <property type="entry name" value="RHOD"/>
    <property type="match status" value="1"/>
</dbReference>
<evidence type="ECO:0000313" key="2">
    <source>
        <dbReference type="EMBL" id="GAU98950.1"/>
    </source>
</evidence>